<feature type="transmembrane region" description="Helical" evidence="1">
    <location>
        <begin position="34"/>
        <end position="54"/>
    </location>
</feature>
<proteinExistence type="predicted"/>
<reference evidence="2 3" key="1">
    <citation type="submission" date="2015-11" db="EMBL/GenBank/DDBJ databases">
        <title>Genome-wide analysis reveals the secondary metabolome in Streptomyces kanasensis ZX01.</title>
        <authorList>
            <person name="Zhang G."/>
            <person name="Han L."/>
            <person name="Feng J."/>
            <person name="Zhang X."/>
        </authorList>
    </citation>
    <scope>NUCLEOTIDE SEQUENCE [LARGE SCALE GENOMIC DNA]</scope>
    <source>
        <strain evidence="2 3">ZX01</strain>
    </source>
</reference>
<comment type="caution">
    <text evidence="2">The sequence shown here is derived from an EMBL/GenBank/DDBJ whole genome shotgun (WGS) entry which is preliminary data.</text>
</comment>
<evidence type="ECO:0000313" key="3">
    <source>
        <dbReference type="Proteomes" id="UP000054011"/>
    </source>
</evidence>
<keyword evidence="3" id="KW-1185">Reference proteome</keyword>
<organism evidence="2 3">
    <name type="scientific">Streptomyces kanasensis</name>
    <dbReference type="NCBI Taxonomy" id="936756"/>
    <lineage>
        <taxon>Bacteria</taxon>
        <taxon>Bacillati</taxon>
        <taxon>Actinomycetota</taxon>
        <taxon>Actinomycetes</taxon>
        <taxon>Kitasatosporales</taxon>
        <taxon>Streptomycetaceae</taxon>
        <taxon>Streptomyces</taxon>
    </lineage>
</organism>
<dbReference type="EMBL" id="LNSV01000078">
    <property type="protein sequence ID" value="KUH36405.1"/>
    <property type="molecule type" value="Genomic_DNA"/>
</dbReference>
<keyword evidence="1" id="KW-0472">Membrane</keyword>
<accession>A0A100Y2F7</accession>
<sequence>MAKRAEHSAITLLLTVCGAALVVFSPDAADLPVAWWLALSACCFCVLVLAARWLSGRRGR</sequence>
<evidence type="ECO:0000313" key="2">
    <source>
        <dbReference type="EMBL" id="KUH36405.1"/>
    </source>
</evidence>
<dbReference type="RefSeq" id="WP_058944318.1">
    <property type="nucleotide sequence ID" value="NZ_LNSV01000078.1"/>
</dbReference>
<evidence type="ECO:0000256" key="1">
    <source>
        <dbReference type="SAM" id="Phobius"/>
    </source>
</evidence>
<dbReference type="AlphaFoldDB" id="A0A100Y2F7"/>
<keyword evidence="1" id="KW-0812">Transmembrane</keyword>
<keyword evidence="1" id="KW-1133">Transmembrane helix</keyword>
<protein>
    <submittedName>
        <fullName evidence="2">Uncharacterized protein</fullName>
    </submittedName>
</protein>
<gene>
    <name evidence="2" type="ORF">ATE80_23840</name>
</gene>
<dbReference type="Proteomes" id="UP000054011">
    <property type="component" value="Unassembled WGS sequence"/>
</dbReference>
<name>A0A100Y2F7_9ACTN</name>